<dbReference type="PROSITE" id="PS51257">
    <property type="entry name" value="PROKAR_LIPOPROTEIN"/>
    <property type="match status" value="1"/>
</dbReference>
<evidence type="ECO:0000313" key="2">
    <source>
        <dbReference type="EMBL" id="TCS43283.1"/>
    </source>
</evidence>
<dbReference type="OrthoDB" id="9800218at2"/>
<keyword evidence="1" id="KW-0802">TPR repeat</keyword>
<gene>
    <name evidence="2" type="ORF">BCF53_102309</name>
</gene>
<dbReference type="PIRSF" id="PIRSF020555">
    <property type="entry name" value="UCP020555"/>
    <property type="match status" value="1"/>
</dbReference>
<organism evidence="2 3">
    <name type="scientific">Reinekea marinisedimentorum</name>
    <dbReference type="NCBI Taxonomy" id="230495"/>
    <lineage>
        <taxon>Bacteria</taxon>
        <taxon>Pseudomonadati</taxon>
        <taxon>Pseudomonadota</taxon>
        <taxon>Gammaproteobacteria</taxon>
        <taxon>Oceanospirillales</taxon>
        <taxon>Saccharospirillaceae</taxon>
        <taxon>Reinekea</taxon>
    </lineage>
</organism>
<evidence type="ECO:0000313" key="3">
    <source>
        <dbReference type="Proteomes" id="UP000295793"/>
    </source>
</evidence>
<evidence type="ECO:0000256" key="1">
    <source>
        <dbReference type="PROSITE-ProRule" id="PRU00339"/>
    </source>
</evidence>
<dbReference type="PROSITE" id="PS50005">
    <property type="entry name" value="TPR"/>
    <property type="match status" value="1"/>
</dbReference>
<dbReference type="Proteomes" id="UP000295793">
    <property type="component" value="Unassembled WGS sequence"/>
</dbReference>
<name>A0A4R3IC92_9GAMM</name>
<sequence length="113" mass="13046">MRNTLLIAASCLIISSCASTRLYNWGSYEQDLFNYYERPETQEVLIAELEENLQKQAQQGNKPAPGLYAELATLYLEKNDTGTAISYYRKEYDAWPESRPLMQKLIKNLEADQ</sequence>
<dbReference type="RefSeq" id="WP_132700069.1">
    <property type="nucleotide sequence ID" value="NZ_SLZR01000002.1"/>
</dbReference>
<reference evidence="2 3" key="1">
    <citation type="submission" date="2019-03" db="EMBL/GenBank/DDBJ databases">
        <title>Genomic Encyclopedia of Archaeal and Bacterial Type Strains, Phase II (KMG-II): from individual species to whole genera.</title>
        <authorList>
            <person name="Goeker M."/>
        </authorList>
    </citation>
    <scope>NUCLEOTIDE SEQUENCE [LARGE SCALE GENOMIC DNA]</scope>
    <source>
        <strain evidence="2 3">DSM 15388</strain>
    </source>
</reference>
<keyword evidence="3" id="KW-1185">Reference proteome</keyword>
<feature type="repeat" description="TPR" evidence="1">
    <location>
        <begin position="65"/>
        <end position="98"/>
    </location>
</feature>
<dbReference type="AlphaFoldDB" id="A0A4R3IC92"/>
<dbReference type="EMBL" id="SLZR01000002">
    <property type="protein sequence ID" value="TCS43283.1"/>
    <property type="molecule type" value="Genomic_DNA"/>
</dbReference>
<protein>
    <recommendedName>
        <fullName evidence="4">DUF4810 domain-containing protein</fullName>
    </recommendedName>
</protein>
<dbReference type="InterPro" id="IPR014508">
    <property type="entry name" value="UCP020555_TPR-like"/>
</dbReference>
<comment type="caution">
    <text evidence="2">The sequence shown here is derived from an EMBL/GenBank/DDBJ whole genome shotgun (WGS) entry which is preliminary data.</text>
</comment>
<proteinExistence type="predicted"/>
<dbReference type="InterPro" id="IPR019734">
    <property type="entry name" value="TPR_rpt"/>
</dbReference>
<accession>A0A4R3IC92</accession>
<evidence type="ECO:0008006" key="4">
    <source>
        <dbReference type="Google" id="ProtNLM"/>
    </source>
</evidence>
<dbReference type="Pfam" id="PF16068">
    <property type="entry name" value="DUF4810"/>
    <property type="match status" value="1"/>
</dbReference>